<name>A0A0C9W923_9AGAM</name>
<evidence type="ECO:0000313" key="2">
    <source>
        <dbReference type="EMBL" id="KIJ59297.1"/>
    </source>
</evidence>
<dbReference type="HOGENOM" id="CLU_950142_0_0_1"/>
<gene>
    <name evidence="2" type="ORF">HYDPIDRAFT_170850</name>
</gene>
<evidence type="ECO:0000256" key="1">
    <source>
        <dbReference type="SAM" id="MobiDB-lite"/>
    </source>
</evidence>
<dbReference type="EMBL" id="KN839891">
    <property type="protein sequence ID" value="KIJ59297.1"/>
    <property type="molecule type" value="Genomic_DNA"/>
</dbReference>
<dbReference type="AlphaFoldDB" id="A0A0C9W923"/>
<proteinExistence type="predicted"/>
<dbReference type="OrthoDB" id="2953545at2759"/>
<dbReference type="Proteomes" id="UP000053820">
    <property type="component" value="Unassembled WGS sequence"/>
</dbReference>
<accession>A0A0C9W923</accession>
<keyword evidence="3" id="KW-1185">Reference proteome</keyword>
<reference evidence="2 3" key="1">
    <citation type="submission" date="2014-04" db="EMBL/GenBank/DDBJ databases">
        <title>Evolutionary Origins and Diversification of the Mycorrhizal Mutualists.</title>
        <authorList>
            <consortium name="DOE Joint Genome Institute"/>
            <consortium name="Mycorrhizal Genomics Consortium"/>
            <person name="Kohler A."/>
            <person name="Kuo A."/>
            <person name="Nagy L.G."/>
            <person name="Floudas D."/>
            <person name="Copeland A."/>
            <person name="Barry K.W."/>
            <person name="Cichocki N."/>
            <person name="Veneault-Fourrey C."/>
            <person name="LaButti K."/>
            <person name="Lindquist E.A."/>
            <person name="Lipzen A."/>
            <person name="Lundell T."/>
            <person name="Morin E."/>
            <person name="Murat C."/>
            <person name="Riley R."/>
            <person name="Ohm R."/>
            <person name="Sun H."/>
            <person name="Tunlid A."/>
            <person name="Henrissat B."/>
            <person name="Grigoriev I.V."/>
            <person name="Hibbett D.S."/>
            <person name="Martin F."/>
        </authorList>
    </citation>
    <scope>NUCLEOTIDE SEQUENCE [LARGE SCALE GENOMIC DNA]</scope>
    <source>
        <strain evidence="2 3">MD-312</strain>
    </source>
</reference>
<sequence>MQITRPGASMKKHFKLLLPSSGRKSMSPSVPYTNEDGRTPLICNSGTEKLNITKGRGVASNCPVCCVATKDIRSHMGIHILRAARGITDTVVTPITGMQPCGFCGRSGHEECNLTLKKLARSIKWTSHCPRQEDFKYGNASKGSENHPCRNVPVVCLLCEHLLRETDTHNALWRYNMEAHLNEKHPEYAHPGRPDGIPLPRDMYELIHLTELEQKKADAPPRAPFSNIQDKENTAPPQSTHSETQRRRREFCNSSSVSEEVQALKFFLATAFTHAVRPRGFLVPIPTCATVFQ</sequence>
<feature type="region of interest" description="Disordered" evidence="1">
    <location>
        <begin position="215"/>
        <end position="251"/>
    </location>
</feature>
<organism evidence="2 3">
    <name type="scientific">Hydnomerulius pinastri MD-312</name>
    <dbReference type="NCBI Taxonomy" id="994086"/>
    <lineage>
        <taxon>Eukaryota</taxon>
        <taxon>Fungi</taxon>
        <taxon>Dikarya</taxon>
        <taxon>Basidiomycota</taxon>
        <taxon>Agaricomycotina</taxon>
        <taxon>Agaricomycetes</taxon>
        <taxon>Agaricomycetidae</taxon>
        <taxon>Boletales</taxon>
        <taxon>Boletales incertae sedis</taxon>
        <taxon>Leucogyrophana</taxon>
    </lineage>
</organism>
<protein>
    <submittedName>
        <fullName evidence="2">Uncharacterized protein</fullName>
    </submittedName>
</protein>
<evidence type="ECO:0000313" key="3">
    <source>
        <dbReference type="Proteomes" id="UP000053820"/>
    </source>
</evidence>